<dbReference type="PANTHER" id="PTHR46268">
    <property type="entry name" value="STRESS RESPONSE PROTEIN NHAX"/>
    <property type="match status" value="1"/>
</dbReference>
<dbReference type="Pfam" id="PF00582">
    <property type="entry name" value="Usp"/>
    <property type="match status" value="1"/>
</dbReference>
<dbReference type="CDD" id="cd00293">
    <property type="entry name" value="USP-like"/>
    <property type="match status" value="1"/>
</dbReference>
<feature type="domain" description="UspA" evidence="2">
    <location>
        <begin position="1"/>
        <end position="145"/>
    </location>
</feature>
<organism evidence="3 4">
    <name type="scientific">Caballeronia sordidicola</name>
    <name type="common">Burkholderia sordidicola</name>
    <dbReference type="NCBI Taxonomy" id="196367"/>
    <lineage>
        <taxon>Bacteria</taxon>
        <taxon>Pseudomonadati</taxon>
        <taxon>Pseudomonadota</taxon>
        <taxon>Betaproteobacteria</taxon>
        <taxon>Burkholderiales</taxon>
        <taxon>Burkholderiaceae</taxon>
        <taxon>Caballeronia</taxon>
    </lineage>
</organism>
<sequence>MFKRIVVAIDGSRTSRRAFESGLELAATHGAVLQPYYVVENAPVYYDVPGYDPSVLRDELADEGAKLAAEVNAEMKQRGVQGAVVIAEGSSVDDVAEMVLAAAAAFNADLLVMGTHGRKGFQRLLLGSVAERCLRQATLPVLLIPAASGTGSVPESNG</sequence>
<comment type="similarity">
    <text evidence="1">Belongs to the universal stress protein A family.</text>
</comment>
<dbReference type="EMBL" id="MTHB01000278">
    <property type="protein sequence ID" value="OXC72377.1"/>
    <property type="molecule type" value="Genomic_DNA"/>
</dbReference>
<evidence type="ECO:0000256" key="1">
    <source>
        <dbReference type="ARBA" id="ARBA00008791"/>
    </source>
</evidence>
<dbReference type="InterPro" id="IPR006015">
    <property type="entry name" value="Universal_stress_UspA"/>
</dbReference>
<accession>A0A226WNN9</accession>
<dbReference type="Gene3D" id="3.40.50.620">
    <property type="entry name" value="HUPs"/>
    <property type="match status" value="1"/>
</dbReference>
<dbReference type="InterPro" id="IPR014729">
    <property type="entry name" value="Rossmann-like_a/b/a_fold"/>
</dbReference>
<proteinExistence type="inferred from homology"/>
<dbReference type="Proteomes" id="UP000214720">
    <property type="component" value="Unassembled WGS sequence"/>
</dbReference>
<evidence type="ECO:0000313" key="3">
    <source>
        <dbReference type="EMBL" id="OXC72377.1"/>
    </source>
</evidence>
<dbReference type="PRINTS" id="PR01438">
    <property type="entry name" value="UNVRSLSTRESS"/>
</dbReference>
<reference evidence="4" key="1">
    <citation type="submission" date="2017-01" db="EMBL/GenBank/DDBJ databases">
        <title>Genome Analysis of Deinococcus marmoris KOPRI26562.</title>
        <authorList>
            <person name="Kim J.H."/>
            <person name="Oh H.-M."/>
        </authorList>
    </citation>
    <scope>NUCLEOTIDE SEQUENCE [LARGE SCALE GENOMIC DNA]</scope>
    <source>
        <strain evidence="4">PAMC 26633</strain>
    </source>
</reference>
<comment type="caution">
    <text evidence="3">The sequence shown here is derived from an EMBL/GenBank/DDBJ whole genome shotgun (WGS) entry which is preliminary data.</text>
</comment>
<protein>
    <submittedName>
        <fullName evidence="3">Universal stress protein family</fullName>
    </submittedName>
</protein>
<dbReference type="SUPFAM" id="SSF52402">
    <property type="entry name" value="Adenine nucleotide alpha hydrolases-like"/>
    <property type="match status" value="1"/>
</dbReference>
<gene>
    <name evidence="3" type="ORF">BSU04_42895</name>
</gene>
<dbReference type="RefSeq" id="WP_089165894.1">
    <property type="nucleotide sequence ID" value="NZ_MTHB01000278.1"/>
</dbReference>
<dbReference type="PANTHER" id="PTHR46268:SF6">
    <property type="entry name" value="UNIVERSAL STRESS PROTEIN UP12"/>
    <property type="match status" value="1"/>
</dbReference>
<dbReference type="OrthoDB" id="8547832at2"/>
<evidence type="ECO:0000259" key="2">
    <source>
        <dbReference type="Pfam" id="PF00582"/>
    </source>
</evidence>
<name>A0A226WNN9_CABSO</name>
<dbReference type="eggNOG" id="COG0589">
    <property type="taxonomic scope" value="Bacteria"/>
</dbReference>
<evidence type="ECO:0000313" key="4">
    <source>
        <dbReference type="Proteomes" id="UP000214720"/>
    </source>
</evidence>
<dbReference type="InterPro" id="IPR006016">
    <property type="entry name" value="UspA"/>
</dbReference>
<dbReference type="AlphaFoldDB" id="A0A226WNN9"/>